<dbReference type="Proteomes" id="UP001597094">
    <property type="component" value="Unassembled WGS sequence"/>
</dbReference>
<feature type="signal peptide" evidence="1">
    <location>
        <begin position="1"/>
        <end position="23"/>
    </location>
</feature>
<proteinExistence type="predicted"/>
<gene>
    <name evidence="2" type="ORF">ACFQ2O_18470</name>
</gene>
<dbReference type="PROSITE" id="PS51257">
    <property type="entry name" value="PROKAR_LIPOPROTEIN"/>
    <property type="match status" value="1"/>
</dbReference>
<dbReference type="EMBL" id="JBHTLD010000230">
    <property type="protein sequence ID" value="MFD1188204.1"/>
    <property type="molecule type" value="Genomic_DNA"/>
</dbReference>
<dbReference type="Gene3D" id="3.30.1150.10">
    <property type="match status" value="1"/>
</dbReference>
<evidence type="ECO:0000313" key="2">
    <source>
        <dbReference type="EMBL" id="MFD1188204.1"/>
    </source>
</evidence>
<keyword evidence="1" id="KW-0732">Signal</keyword>
<evidence type="ECO:0000313" key="3">
    <source>
        <dbReference type="Proteomes" id="UP001597094"/>
    </source>
</evidence>
<organism evidence="2 3">
    <name type="scientific">Pontibacter rugosus</name>
    <dbReference type="NCBI Taxonomy" id="1745966"/>
    <lineage>
        <taxon>Bacteria</taxon>
        <taxon>Pseudomonadati</taxon>
        <taxon>Bacteroidota</taxon>
        <taxon>Cytophagia</taxon>
        <taxon>Cytophagales</taxon>
        <taxon>Hymenobacteraceae</taxon>
        <taxon>Pontibacter</taxon>
    </lineage>
</organism>
<evidence type="ECO:0000256" key="1">
    <source>
        <dbReference type="SAM" id="SignalP"/>
    </source>
</evidence>
<reference evidence="3" key="1">
    <citation type="journal article" date="2019" name="Int. J. Syst. Evol. Microbiol.">
        <title>The Global Catalogue of Microorganisms (GCM) 10K type strain sequencing project: providing services to taxonomists for standard genome sequencing and annotation.</title>
        <authorList>
            <consortium name="The Broad Institute Genomics Platform"/>
            <consortium name="The Broad Institute Genome Sequencing Center for Infectious Disease"/>
            <person name="Wu L."/>
            <person name="Ma J."/>
        </authorList>
    </citation>
    <scope>NUCLEOTIDE SEQUENCE [LARGE SCALE GENOMIC DNA]</scope>
    <source>
        <strain evidence="3">JCM 31319</strain>
    </source>
</reference>
<accession>A0ABW3STF3</accession>
<comment type="caution">
    <text evidence="2">The sequence shown here is derived from an EMBL/GenBank/DDBJ whole genome shotgun (WGS) entry which is preliminary data.</text>
</comment>
<name>A0ABW3STF3_9BACT</name>
<evidence type="ECO:0008006" key="4">
    <source>
        <dbReference type="Google" id="ProtNLM"/>
    </source>
</evidence>
<protein>
    <recommendedName>
        <fullName evidence="4">TonB C-terminal domain-containing protein</fullName>
    </recommendedName>
</protein>
<sequence length="242" mass="27654">MNIRSRLAMILVVLFYGCNNTNAPQNLSPLINSISFEEVGNTIACRRGIKDAVKDYQAGELGLYFYGLPNPEFNTWVRLMIEEYGLELKGGGDIVEPEGKCYNKVMYELIKQKYGKNAFERIDTKVDSLFKLGLGDRDVKFKGGDEGLMKYIYCNLSDSLLKEDSEAPLIVVSLVIDEQGKIEESEILFKRNIEQDEALYDEVVEQLVEKMPDWTPASHNKVAIKQRYTIPIKFSRKSKRNN</sequence>
<feature type="chain" id="PRO_5045890157" description="TonB C-terminal domain-containing protein" evidence="1">
    <location>
        <begin position="24"/>
        <end position="242"/>
    </location>
</feature>
<dbReference type="RefSeq" id="WP_377531380.1">
    <property type="nucleotide sequence ID" value="NZ_JBHTLD010000230.1"/>
</dbReference>
<keyword evidence="3" id="KW-1185">Reference proteome</keyword>